<dbReference type="AlphaFoldDB" id="A0A1M2VLI3"/>
<dbReference type="PANTHER" id="PTHR19850">
    <property type="entry name" value="GUANINE NUCLEOTIDE-BINDING PROTEIN BETA G PROTEIN BETA"/>
    <property type="match status" value="1"/>
</dbReference>
<dbReference type="InterPro" id="IPR036322">
    <property type="entry name" value="WD40_repeat_dom_sf"/>
</dbReference>
<comment type="similarity">
    <text evidence="1">Belongs to the WD repeat G protein beta family.</text>
</comment>
<dbReference type="PRINTS" id="PR00320">
    <property type="entry name" value="GPROTEINBRPT"/>
</dbReference>
<dbReference type="EMBL" id="MNAD01001042">
    <property type="protein sequence ID" value="OJT08474.1"/>
    <property type="molecule type" value="Genomic_DNA"/>
</dbReference>
<feature type="region of interest" description="Disordered" evidence="7">
    <location>
        <begin position="1198"/>
        <end position="1244"/>
    </location>
</feature>
<evidence type="ECO:0000256" key="2">
    <source>
        <dbReference type="ARBA" id="ARBA00022574"/>
    </source>
</evidence>
<sequence>MSQSPQGDIQERIAAARREAESLKEKIRAKRESSADTSLRAMANEVPALPRVVMRPRRALRGHLAKIYAMHWATDRRHLVSASQDGKLIVWDAYTTNKVHAIPLRSSWVMTCAYSPSGNYVACGGLDNICSIYNLHSKEGNNVKGARELSAHSGYLSCCRFLNDRQIVTSSGDMTCMLWDIEAGVRVVEFSDHTGDVMSLSLGPNQNVFVSGACDATAKLWDIRSGKATQTFTGHESDINAVSFFPNGDAFATGSDDASCRLFDIRADRELNAFTHDNILCGITSVAFSISGRILFGGYDDWTCNVWDTLKGERVGVLTGHENRVSCLGVSSDGMALCTGSWDSTLRLKKRQAQKAAEHGGPPSPSRVASPVPRIASPAPSASRTSTPAPSEPPAHEHKHPEGNSADLFTKSRDSDADSWLSGLTRVESHPSPPVASPPPHHTPTSPPAAAPEREDLRALVRDQRRAIETLEAEKASLATQVDNLSQVENKSRHTLELFQAERAKTEELDKTIRELRSQTEKLSQEVNRQHESFSLLKAEKEALDASTAELNAALAKAREVEKALTNERANSTRLQEQVQALDESVHEYTERLEQQQQTITLLVNEKTSLSSAVERLEHAESALKETEQELESERAQNADLQARVSQLESDAQSAELQIVSLAATEKELTDKSRDQEREIQLLNGRVHELQTQSEEHLRRVRELEEQIESDDRADRLEETLKNTQDRADDLEFQLSKLQQTYAEAQAERDGLAKQLEEKVQAEADWQARYSESEQQYMAIQGQLSTVISERDSLREERTALQTEVEDGKSLATELQQKLAALSSELSLNARQLKQVQAELRAATARAEDAEKTQKELQAEGIGLMRSLDEMRPKIVELTDAKLQLSEKADSLENTVQSRDAVIAQLESDLDELRQQKESTEQERDRLSAALDAERATLQKDSSEIQQAYAELQTELLAAQKDVRDLEDERNKLRQVSNSNVEEIRRLTDSLQSYSTQVSSLRSELGEHTRAQAETEEFLARAQAEQESLRAELAQKDEELERLREALSEPPSRAGTQSLDEEMLNALKQQHALELSEAQSQVRALENSLFKTEAQVHAFQRQVAALEDELVQFRAQPRPSSRTSTHLPHPPQPLPRRTSSRTIDHSDDLRRASLSSRRPSTLAVPQTVSSFEGLSPETRHKRKVSLSMLKARFDSEVAATSTVSRPTSRASRSISSPAHQSNGLPAVIEPPSNPATPPPASAPKRPIFMDEAHVFWCHSCQGDLVVL</sequence>
<evidence type="ECO:0000256" key="6">
    <source>
        <dbReference type="SAM" id="Coils"/>
    </source>
</evidence>
<feature type="region of interest" description="Disordered" evidence="7">
    <location>
        <begin position="349"/>
        <end position="453"/>
    </location>
</feature>
<feature type="repeat" description="WD" evidence="5">
    <location>
        <begin position="232"/>
        <end position="273"/>
    </location>
</feature>
<feature type="repeat" description="WD" evidence="5">
    <location>
        <begin position="149"/>
        <end position="189"/>
    </location>
</feature>
<name>A0A1M2VLI3_TRAPU</name>
<proteinExistence type="inferred from homology"/>
<dbReference type="SMART" id="SM00320">
    <property type="entry name" value="WD40"/>
    <property type="match status" value="7"/>
</dbReference>
<dbReference type="SUPFAM" id="SSF50978">
    <property type="entry name" value="WD40 repeat-like"/>
    <property type="match status" value="1"/>
</dbReference>
<evidence type="ECO:0000256" key="3">
    <source>
        <dbReference type="ARBA" id="ARBA00022737"/>
    </source>
</evidence>
<feature type="coiled-coil region" evidence="6">
    <location>
        <begin position="454"/>
        <end position="1116"/>
    </location>
</feature>
<evidence type="ECO:0000256" key="4">
    <source>
        <dbReference type="ARBA" id="ARBA00023224"/>
    </source>
</evidence>
<accession>A0A1M2VLI3</accession>
<dbReference type="PRINTS" id="PR00319">
    <property type="entry name" value="GPROTEINB"/>
</dbReference>
<feature type="repeat" description="WD" evidence="5">
    <location>
        <begin position="190"/>
        <end position="231"/>
    </location>
</feature>
<gene>
    <name evidence="8" type="ORF">TRAPUB_657</name>
</gene>
<comment type="caution">
    <text evidence="8">The sequence shown here is derived from an EMBL/GenBank/DDBJ whole genome shotgun (WGS) entry which is preliminary data.</text>
</comment>
<keyword evidence="9" id="KW-1185">Reference proteome</keyword>
<feature type="coiled-coil region" evidence="6">
    <location>
        <begin position="6"/>
        <end position="33"/>
    </location>
</feature>
<keyword evidence="2 5" id="KW-0853">WD repeat</keyword>
<evidence type="ECO:0000256" key="7">
    <source>
        <dbReference type="SAM" id="MobiDB-lite"/>
    </source>
</evidence>
<dbReference type="PROSITE" id="PS50294">
    <property type="entry name" value="WD_REPEATS_REGION"/>
    <property type="match status" value="3"/>
</dbReference>
<feature type="compositionally biased region" description="Pro residues" evidence="7">
    <location>
        <begin position="431"/>
        <end position="450"/>
    </location>
</feature>
<dbReference type="OMA" id="MVEECEM"/>
<feature type="compositionally biased region" description="Pro residues" evidence="7">
    <location>
        <begin position="1231"/>
        <end position="1241"/>
    </location>
</feature>
<keyword evidence="3" id="KW-0677">Repeat</keyword>
<dbReference type="InterPro" id="IPR015943">
    <property type="entry name" value="WD40/YVTN_repeat-like_dom_sf"/>
</dbReference>
<evidence type="ECO:0000313" key="8">
    <source>
        <dbReference type="EMBL" id="OJT08474.1"/>
    </source>
</evidence>
<feature type="compositionally biased region" description="Basic and acidic residues" evidence="7">
    <location>
        <begin position="1142"/>
        <end position="1151"/>
    </location>
</feature>
<feature type="repeat" description="WD" evidence="5">
    <location>
        <begin position="60"/>
        <end position="101"/>
    </location>
</feature>
<dbReference type="PROSITE" id="PS50082">
    <property type="entry name" value="WD_REPEATS_2"/>
    <property type="match status" value="5"/>
</dbReference>
<keyword evidence="4" id="KW-0807">Transducer</keyword>
<evidence type="ECO:0000256" key="5">
    <source>
        <dbReference type="PROSITE-ProRule" id="PRU00221"/>
    </source>
</evidence>
<feature type="repeat" description="WD" evidence="5">
    <location>
        <begin position="318"/>
        <end position="348"/>
    </location>
</feature>
<feature type="compositionally biased region" description="Polar residues" evidence="7">
    <location>
        <begin position="1163"/>
        <end position="1172"/>
    </location>
</feature>
<dbReference type="Pfam" id="PF25391">
    <property type="entry name" value="WD40_Gbeta"/>
    <property type="match status" value="1"/>
</dbReference>
<organism evidence="8 9">
    <name type="scientific">Trametes pubescens</name>
    <name type="common">White-rot fungus</name>
    <dbReference type="NCBI Taxonomy" id="154538"/>
    <lineage>
        <taxon>Eukaryota</taxon>
        <taxon>Fungi</taxon>
        <taxon>Dikarya</taxon>
        <taxon>Basidiomycota</taxon>
        <taxon>Agaricomycotina</taxon>
        <taxon>Agaricomycetes</taxon>
        <taxon>Polyporales</taxon>
        <taxon>Polyporaceae</taxon>
        <taxon>Trametes</taxon>
    </lineage>
</organism>
<feature type="compositionally biased region" description="Polar residues" evidence="7">
    <location>
        <begin position="1198"/>
        <end position="1223"/>
    </location>
</feature>
<dbReference type="InterPro" id="IPR001632">
    <property type="entry name" value="WD40_G-protein_beta-like"/>
</dbReference>
<dbReference type="CDD" id="cd00200">
    <property type="entry name" value="WD40"/>
    <property type="match status" value="1"/>
</dbReference>
<dbReference type="InterPro" id="IPR020472">
    <property type="entry name" value="WD40_PAC1"/>
</dbReference>
<dbReference type="GO" id="GO:0007165">
    <property type="term" value="P:signal transduction"/>
    <property type="evidence" value="ECO:0007669"/>
    <property type="project" value="UniProtKB-KW"/>
</dbReference>
<dbReference type="SUPFAM" id="SSF57997">
    <property type="entry name" value="Tropomyosin"/>
    <property type="match status" value="1"/>
</dbReference>
<protein>
    <submittedName>
        <fullName evidence="8">Guanine nucleotide-binding protein subunit beta</fullName>
    </submittedName>
</protein>
<feature type="region of interest" description="Disordered" evidence="7">
    <location>
        <begin position="1116"/>
        <end position="1183"/>
    </location>
</feature>
<dbReference type="STRING" id="154538.A0A1M2VLI3"/>
<evidence type="ECO:0000313" key="9">
    <source>
        <dbReference type="Proteomes" id="UP000184267"/>
    </source>
</evidence>
<feature type="compositionally biased region" description="Low complexity" evidence="7">
    <location>
        <begin position="366"/>
        <end position="389"/>
    </location>
</feature>
<reference evidence="8 9" key="1">
    <citation type="submission" date="2016-10" db="EMBL/GenBank/DDBJ databases">
        <title>Genome sequence of the basidiomycete white-rot fungus Trametes pubescens.</title>
        <authorList>
            <person name="Makela M.R."/>
            <person name="Granchi Z."/>
            <person name="Peng M."/>
            <person name="De Vries R.P."/>
            <person name="Grigoriev I."/>
            <person name="Riley R."/>
            <person name="Hilden K."/>
        </authorList>
    </citation>
    <scope>NUCLEOTIDE SEQUENCE [LARGE SCALE GENOMIC DNA]</scope>
    <source>
        <strain evidence="8 9">FBCC735</strain>
    </source>
</reference>
<evidence type="ECO:0000256" key="1">
    <source>
        <dbReference type="ARBA" id="ARBA00009768"/>
    </source>
</evidence>
<dbReference type="FunFam" id="2.130.10.10:FF:000020">
    <property type="entry name" value="Guanine nucleotide-binding protein beta subunit"/>
    <property type="match status" value="1"/>
</dbReference>
<dbReference type="InterPro" id="IPR001680">
    <property type="entry name" value="WD40_rpt"/>
</dbReference>
<dbReference type="OrthoDB" id="10255630at2759"/>
<dbReference type="Proteomes" id="UP000184267">
    <property type="component" value="Unassembled WGS sequence"/>
</dbReference>
<dbReference type="InterPro" id="IPR016346">
    <property type="entry name" value="G-protein_beta_1-5"/>
</dbReference>
<dbReference type="Gene3D" id="2.130.10.10">
    <property type="entry name" value="YVTN repeat-like/Quinoprotein amine dehydrogenase"/>
    <property type="match status" value="1"/>
</dbReference>
<keyword evidence="6" id="KW-0175">Coiled coil</keyword>
<dbReference type="Gene3D" id="1.10.287.1490">
    <property type="match status" value="1"/>
</dbReference>